<evidence type="ECO:0000313" key="2">
    <source>
        <dbReference type="Proteomes" id="UP000709295"/>
    </source>
</evidence>
<protein>
    <submittedName>
        <fullName evidence="1">Uncharacterized protein</fullName>
    </submittedName>
</protein>
<proteinExistence type="predicted"/>
<gene>
    <name evidence="1" type="ORF">JG688_00005652</name>
</gene>
<dbReference type="EMBL" id="JAENGY010000229">
    <property type="protein sequence ID" value="KAG6968769.1"/>
    <property type="molecule type" value="Genomic_DNA"/>
</dbReference>
<name>A0A8J5MHG2_9STRA</name>
<accession>A0A8J5MHG2</accession>
<evidence type="ECO:0000313" key="1">
    <source>
        <dbReference type="EMBL" id="KAG6968769.1"/>
    </source>
</evidence>
<dbReference type="AlphaFoldDB" id="A0A8J5MHG2"/>
<keyword evidence="2" id="KW-1185">Reference proteome</keyword>
<organism evidence="1 2">
    <name type="scientific">Phytophthora aleatoria</name>
    <dbReference type="NCBI Taxonomy" id="2496075"/>
    <lineage>
        <taxon>Eukaryota</taxon>
        <taxon>Sar</taxon>
        <taxon>Stramenopiles</taxon>
        <taxon>Oomycota</taxon>
        <taxon>Peronosporomycetes</taxon>
        <taxon>Peronosporales</taxon>
        <taxon>Peronosporaceae</taxon>
        <taxon>Phytophthora</taxon>
    </lineage>
</organism>
<sequence>MKVTQVVIQGVAIHSPTPDNPVLAPNRVTSSPASALLSTGQVEAFSTDNHALCRVKQLLKVEDSHSQERKKRCEAVDFPFRANEDDDEEVPGNEILGPSLRVRKQRARAAQLYKNAVS</sequence>
<reference evidence="1" key="1">
    <citation type="submission" date="2021-01" db="EMBL/GenBank/DDBJ databases">
        <title>Phytophthora aleatoria, a newly-described species from Pinus radiata is distinct from Phytophthora cactorum isolates based on comparative genomics.</title>
        <authorList>
            <person name="Mcdougal R."/>
            <person name="Panda P."/>
            <person name="Williams N."/>
            <person name="Studholme D.J."/>
        </authorList>
    </citation>
    <scope>NUCLEOTIDE SEQUENCE</scope>
    <source>
        <strain evidence="1">NZFS 4037</strain>
    </source>
</reference>
<dbReference type="Proteomes" id="UP000709295">
    <property type="component" value="Unassembled WGS sequence"/>
</dbReference>
<comment type="caution">
    <text evidence="1">The sequence shown here is derived from an EMBL/GenBank/DDBJ whole genome shotgun (WGS) entry which is preliminary data.</text>
</comment>